<evidence type="ECO:0000256" key="3">
    <source>
        <dbReference type="ARBA" id="ARBA00007103"/>
    </source>
</evidence>
<keyword evidence="7" id="KW-0456">Lyase</keyword>
<evidence type="ECO:0000256" key="10">
    <source>
        <dbReference type="NCBIfam" id="TIGR01137"/>
    </source>
</evidence>
<feature type="domain" description="CBS" evidence="13">
    <location>
        <begin position="336"/>
        <end position="400"/>
    </location>
</feature>
<evidence type="ECO:0000256" key="9">
    <source>
        <dbReference type="ARBA" id="ARBA00047490"/>
    </source>
</evidence>
<dbReference type="RefSeq" id="WP_344278344.1">
    <property type="nucleotide sequence ID" value="NZ_BAAAKV010000035.1"/>
</dbReference>
<dbReference type="Proteomes" id="UP001501371">
    <property type="component" value="Unassembled WGS sequence"/>
</dbReference>
<dbReference type="PROSITE" id="PS51371">
    <property type="entry name" value="CBS"/>
    <property type="match status" value="2"/>
</dbReference>
<sequence length="469" mass="49648">MQFHDSMISLVGNTPLLKLNSVTAGIQATVLAKVEYFNPGGSVKDRIALRMIEAAEQSGELEPGGTIVEPTSGNTGVGLAIVAQQKGYKCVFVCPDKVSTDKINVLRAYGAEVVVCPTAVDPEHPDSYYNVSDRLVRETPGAWKPDQYSNPNNPRSHYETTGPELWEQTAGKITHFVAGIGTGGTISGTGRYLKEVSGGRVRIVGADPEGSVYSGGSGRPYLVEGVGEDFWPTAYDRTVTDEIVAVSDKDSFRMTRRLAKEEGLLVGGSCGMAVVAALEVARGLGPEDVVVVLLPDSGRGYLSKIFNDEWMNDYGFLEQGGDAPRVGDVLRHKEGGIPGLVHMHPEETVGEAIEVLREYGVSQMPIVKPGAGHPDVMAAEVIGSVVERELLDALFTQRASLGDSLEKHMSSPLPQVGSGEPVADLMAALSGSSGADAAIVLVEGKPTGVVSRQDLLAFLSKDLSGGARQ</sequence>
<evidence type="ECO:0000313" key="15">
    <source>
        <dbReference type="Proteomes" id="UP001501371"/>
    </source>
</evidence>
<gene>
    <name evidence="14" type="ORF">GCM10009654_40060</name>
</gene>
<keyword evidence="6 11" id="KW-0129">CBS domain</keyword>
<dbReference type="InterPro" id="IPR005857">
    <property type="entry name" value="Cysta_beta_synth"/>
</dbReference>
<reference evidence="15" key="1">
    <citation type="journal article" date="2019" name="Int. J. Syst. Evol. Microbiol.">
        <title>The Global Catalogue of Microorganisms (GCM) 10K type strain sequencing project: providing services to taxonomists for standard genome sequencing and annotation.</title>
        <authorList>
            <consortium name="The Broad Institute Genomics Platform"/>
            <consortium name="The Broad Institute Genome Sequencing Center for Infectious Disease"/>
            <person name="Wu L."/>
            <person name="Ma J."/>
        </authorList>
    </citation>
    <scope>NUCLEOTIDE SEQUENCE [LARGE SCALE GENOMIC DNA]</scope>
    <source>
        <strain evidence="15">JCM 12696</strain>
    </source>
</reference>
<protein>
    <recommendedName>
        <fullName evidence="8 10">Cystathionine beta-synthase</fullName>
        <ecNumber evidence="4 10">4.2.1.22</ecNumber>
    </recommendedName>
</protein>
<dbReference type="InterPro" id="IPR000644">
    <property type="entry name" value="CBS_dom"/>
</dbReference>
<feature type="region of interest" description="Disordered" evidence="12">
    <location>
        <begin position="141"/>
        <end position="161"/>
    </location>
</feature>
<evidence type="ECO:0000256" key="11">
    <source>
        <dbReference type="PROSITE-ProRule" id="PRU00703"/>
    </source>
</evidence>
<comment type="pathway">
    <text evidence="2">Amino-acid biosynthesis; L-cysteine biosynthesis; L-cysteine from L-homocysteine and L-serine: step 1/2.</text>
</comment>
<evidence type="ECO:0000256" key="1">
    <source>
        <dbReference type="ARBA" id="ARBA00001933"/>
    </source>
</evidence>
<keyword evidence="15" id="KW-1185">Reference proteome</keyword>
<evidence type="ECO:0000256" key="6">
    <source>
        <dbReference type="ARBA" id="ARBA00023122"/>
    </source>
</evidence>
<evidence type="ECO:0000256" key="2">
    <source>
        <dbReference type="ARBA" id="ARBA00005003"/>
    </source>
</evidence>
<dbReference type="EC" id="4.2.1.22" evidence="4 10"/>
<dbReference type="SUPFAM" id="SSF54631">
    <property type="entry name" value="CBS-domain pair"/>
    <property type="match status" value="1"/>
</dbReference>
<dbReference type="PANTHER" id="PTHR10314">
    <property type="entry name" value="CYSTATHIONINE BETA-SYNTHASE"/>
    <property type="match status" value="1"/>
</dbReference>
<evidence type="ECO:0000256" key="5">
    <source>
        <dbReference type="ARBA" id="ARBA00022898"/>
    </source>
</evidence>
<evidence type="ECO:0000256" key="7">
    <source>
        <dbReference type="ARBA" id="ARBA00023239"/>
    </source>
</evidence>
<dbReference type="InterPro" id="IPR036052">
    <property type="entry name" value="TrpB-like_PALP_sf"/>
</dbReference>
<proteinExistence type="inferred from homology"/>
<dbReference type="InterPro" id="IPR050214">
    <property type="entry name" value="Cys_Synth/Cystath_Beta-Synth"/>
</dbReference>
<evidence type="ECO:0000256" key="8">
    <source>
        <dbReference type="ARBA" id="ARBA00026192"/>
    </source>
</evidence>
<dbReference type="SUPFAM" id="SSF53686">
    <property type="entry name" value="Tryptophan synthase beta subunit-like PLP-dependent enzymes"/>
    <property type="match status" value="1"/>
</dbReference>
<evidence type="ECO:0000313" key="14">
    <source>
        <dbReference type="EMBL" id="GAA1178784.1"/>
    </source>
</evidence>
<evidence type="ECO:0000256" key="12">
    <source>
        <dbReference type="SAM" id="MobiDB-lite"/>
    </source>
</evidence>
<dbReference type="InterPro" id="IPR001926">
    <property type="entry name" value="TrpB-like_PALP"/>
</dbReference>
<comment type="catalytic activity">
    <reaction evidence="9">
        <text>L-homocysteine + L-serine = L,L-cystathionine + H2O</text>
        <dbReference type="Rhea" id="RHEA:10112"/>
        <dbReference type="ChEBI" id="CHEBI:15377"/>
        <dbReference type="ChEBI" id="CHEBI:33384"/>
        <dbReference type="ChEBI" id="CHEBI:58161"/>
        <dbReference type="ChEBI" id="CHEBI:58199"/>
        <dbReference type="EC" id="4.2.1.22"/>
    </reaction>
</comment>
<dbReference type="CDD" id="cd01561">
    <property type="entry name" value="CBS_like"/>
    <property type="match status" value="1"/>
</dbReference>
<dbReference type="InterPro" id="IPR001216">
    <property type="entry name" value="P-phosphate_BS"/>
</dbReference>
<comment type="caution">
    <text evidence="14">The sequence shown here is derived from an EMBL/GenBank/DDBJ whole genome shotgun (WGS) entry which is preliminary data.</text>
</comment>
<accession>A0ABP4FKH8</accession>
<dbReference type="PROSITE" id="PS00901">
    <property type="entry name" value="CYS_SYNTHASE"/>
    <property type="match status" value="1"/>
</dbReference>
<feature type="domain" description="CBS" evidence="13">
    <location>
        <begin position="409"/>
        <end position="465"/>
    </location>
</feature>
<dbReference type="Pfam" id="PF00291">
    <property type="entry name" value="PALP"/>
    <property type="match status" value="1"/>
</dbReference>
<dbReference type="InterPro" id="IPR046342">
    <property type="entry name" value="CBS_dom_sf"/>
</dbReference>
<name>A0ABP4FKH8_9ACTN</name>
<dbReference type="Pfam" id="PF00571">
    <property type="entry name" value="CBS"/>
    <property type="match status" value="2"/>
</dbReference>
<comment type="similarity">
    <text evidence="3">Belongs to the cysteine synthase/cystathionine beta-synthase family.</text>
</comment>
<dbReference type="Gene3D" id="3.40.50.1100">
    <property type="match status" value="2"/>
</dbReference>
<evidence type="ECO:0000259" key="13">
    <source>
        <dbReference type="PROSITE" id="PS51371"/>
    </source>
</evidence>
<organism evidence="14 15">
    <name type="scientific">Streptomyces hebeiensis</name>
    <dbReference type="NCBI Taxonomy" id="229486"/>
    <lineage>
        <taxon>Bacteria</taxon>
        <taxon>Bacillati</taxon>
        <taxon>Actinomycetota</taxon>
        <taxon>Actinomycetes</taxon>
        <taxon>Kitasatosporales</taxon>
        <taxon>Streptomycetaceae</taxon>
        <taxon>Streptomyces</taxon>
    </lineage>
</organism>
<evidence type="ECO:0000256" key="4">
    <source>
        <dbReference type="ARBA" id="ARBA00012041"/>
    </source>
</evidence>
<dbReference type="NCBIfam" id="TIGR01137">
    <property type="entry name" value="cysta_beta"/>
    <property type="match status" value="1"/>
</dbReference>
<comment type="cofactor">
    <cofactor evidence="1">
        <name>pyridoxal 5'-phosphate</name>
        <dbReference type="ChEBI" id="CHEBI:597326"/>
    </cofactor>
</comment>
<dbReference type="Gene3D" id="3.10.580.10">
    <property type="entry name" value="CBS-domain"/>
    <property type="match status" value="1"/>
</dbReference>
<dbReference type="EMBL" id="BAAAKV010000035">
    <property type="protein sequence ID" value="GAA1178784.1"/>
    <property type="molecule type" value="Genomic_DNA"/>
</dbReference>
<keyword evidence="5" id="KW-0663">Pyridoxal phosphate</keyword>